<dbReference type="InterPro" id="IPR011262">
    <property type="entry name" value="DNA-dir_RNA_pol_insert"/>
</dbReference>
<dbReference type="Gene3D" id="1.10.150.20">
    <property type="entry name" value="5' to 3' exonuclease, C-terminal subdomain"/>
    <property type="match status" value="1"/>
</dbReference>
<organism evidence="13 14">
    <name type="scientific">candidate division WWE3 bacterium CG22_combo_CG10-13_8_21_14_all_39_12</name>
    <dbReference type="NCBI Taxonomy" id="1975094"/>
    <lineage>
        <taxon>Bacteria</taxon>
        <taxon>Katanobacteria</taxon>
    </lineage>
</organism>
<dbReference type="Gene3D" id="2.170.120.12">
    <property type="entry name" value="DNA-directed RNA polymerase, insert domain"/>
    <property type="match status" value="1"/>
</dbReference>
<dbReference type="SUPFAM" id="SSF56553">
    <property type="entry name" value="Insert subdomain of RNA polymerase alpha subunit"/>
    <property type="match status" value="1"/>
</dbReference>
<feature type="region of interest" description="Alpha C-terminal domain (alpha-CTD)" evidence="11">
    <location>
        <begin position="245"/>
        <end position="304"/>
    </location>
</feature>
<evidence type="ECO:0000256" key="2">
    <source>
        <dbReference type="ARBA" id="ARBA00012418"/>
    </source>
</evidence>
<name>A0A2H0BI05_UNCKA</name>
<protein>
    <recommendedName>
        <fullName evidence="3 11">DNA-directed RNA polymerase subunit alpha</fullName>
        <shortName evidence="11">RNAP subunit alpha</shortName>
        <ecNumber evidence="2 11">2.7.7.6</ecNumber>
    </recommendedName>
    <alternativeName>
        <fullName evidence="9 11">RNA polymerase subunit alpha</fullName>
    </alternativeName>
    <alternativeName>
        <fullName evidence="8 11">Transcriptase subunit alpha</fullName>
    </alternativeName>
</protein>
<comment type="similarity">
    <text evidence="1 11">Belongs to the RNA polymerase alpha chain family.</text>
</comment>
<dbReference type="NCBIfam" id="TIGR02027">
    <property type="entry name" value="rpoA"/>
    <property type="match status" value="1"/>
</dbReference>
<dbReference type="SUPFAM" id="SSF55257">
    <property type="entry name" value="RBP11-like subunits of RNA polymerase"/>
    <property type="match status" value="1"/>
</dbReference>
<dbReference type="Pfam" id="PF01193">
    <property type="entry name" value="RNA_pol_L"/>
    <property type="match status" value="1"/>
</dbReference>
<dbReference type="Pfam" id="PF03118">
    <property type="entry name" value="RNA_pol_A_CTD"/>
    <property type="match status" value="1"/>
</dbReference>
<dbReference type="GO" id="GO:0003899">
    <property type="term" value="F:DNA-directed RNA polymerase activity"/>
    <property type="evidence" value="ECO:0007669"/>
    <property type="project" value="UniProtKB-UniRule"/>
</dbReference>
<dbReference type="InterPro" id="IPR011260">
    <property type="entry name" value="RNAP_asu_C"/>
</dbReference>
<feature type="region of interest" description="Alpha N-terminal domain (alpha-NTD)" evidence="11">
    <location>
        <begin position="1"/>
        <end position="234"/>
    </location>
</feature>
<dbReference type="GO" id="GO:0000428">
    <property type="term" value="C:DNA-directed RNA polymerase complex"/>
    <property type="evidence" value="ECO:0007669"/>
    <property type="project" value="UniProtKB-KW"/>
</dbReference>
<evidence type="ECO:0000256" key="5">
    <source>
        <dbReference type="ARBA" id="ARBA00022679"/>
    </source>
</evidence>
<dbReference type="SMART" id="SM00662">
    <property type="entry name" value="RPOLD"/>
    <property type="match status" value="1"/>
</dbReference>
<dbReference type="CDD" id="cd06928">
    <property type="entry name" value="RNAP_alpha_NTD"/>
    <property type="match status" value="1"/>
</dbReference>
<dbReference type="Pfam" id="PF01000">
    <property type="entry name" value="RNA_pol_A_bac"/>
    <property type="match status" value="1"/>
</dbReference>
<dbReference type="SUPFAM" id="SSF47789">
    <property type="entry name" value="C-terminal domain of RNA polymerase alpha subunit"/>
    <property type="match status" value="1"/>
</dbReference>
<evidence type="ECO:0000313" key="13">
    <source>
        <dbReference type="EMBL" id="PIP56640.1"/>
    </source>
</evidence>
<comment type="function">
    <text evidence="11">DNA-dependent RNA polymerase catalyzes the transcription of DNA into RNA using the four ribonucleoside triphosphates as substrates.</text>
</comment>
<keyword evidence="6 11" id="KW-0548">Nucleotidyltransferase</keyword>
<feature type="domain" description="DNA-directed RNA polymerase RpoA/D/Rpb3-type" evidence="12">
    <location>
        <begin position="21"/>
        <end position="224"/>
    </location>
</feature>
<comment type="caution">
    <text evidence="13">The sequence shown here is derived from an EMBL/GenBank/DDBJ whole genome shotgun (WGS) entry which is preliminary data.</text>
</comment>
<evidence type="ECO:0000256" key="9">
    <source>
        <dbReference type="ARBA" id="ARBA00033070"/>
    </source>
</evidence>
<evidence type="ECO:0000256" key="10">
    <source>
        <dbReference type="ARBA" id="ARBA00048552"/>
    </source>
</evidence>
<dbReference type="HAMAP" id="MF_00059">
    <property type="entry name" value="RNApol_bact_RpoA"/>
    <property type="match status" value="1"/>
</dbReference>
<accession>A0A2H0BI05</accession>
<evidence type="ECO:0000313" key="14">
    <source>
        <dbReference type="Proteomes" id="UP000228495"/>
    </source>
</evidence>
<comment type="domain">
    <text evidence="11">The N-terminal domain is essential for RNAP assembly and basal transcription, whereas the C-terminal domain is involved in interaction with transcriptional regulators and with upstream promoter elements.</text>
</comment>
<evidence type="ECO:0000256" key="4">
    <source>
        <dbReference type="ARBA" id="ARBA00022478"/>
    </source>
</evidence>
<dbReference type="EMBL" id="PCSU01000030">
    <property type="protein sequence ID" value="PIP56640.1"/>
    <property type="molecule type" value="Genomic_DNA"/>
</dbReference>
<evidence type="ECO:0000259" key="12">
    <source>
        <dbReference type="SMART" id="SM00662"/>
    </source>
</evidence>
<dbReference type="GO" id="GO:0005737">
    <property type="term" value="C:cytoplasm"/>
    <property type="evidence" value="ECO:0007669"/>
    <property type="project" value="UniProtKB-ARBA"/>
</dbReference>
<proteinExistence type="inferred from homology"/>
<keyword evidence="4 11" id="KW-0240">DNA-directed RNA polymerase</keyword>
<keyword evidence="7 11" id="KW-0804">Transcription</keyword>
<evidence type="ECO:0000256" key="1">
    <source>
        <dbReference type="ARBA" id="ARBA00007123"/>
    </source>
</evidence>
<dbReference type="GO" id="GO:0003677">
    <property type="term" value="F:DNA binding"/>
    <property type="evidence" value="ECO:0007669"/>
    <property type="project" value="UniProtKB-UniRule"/>
</dbReference>
<dbReference type="InterPro" id="IPR036643">
    <property type="entry name" value="RNApol_insert_sf"/>
</dbReference>
<keyword evidence="5 11" id="KW-0808">Transferase</keyword>
<dbReference type="AlphaFoldDB" id="A0A2H0BI05"/>
<reference evidence="13 14" key="1">
    <citation type="submission" date="2017-09" db="EMBL/GenBank/DDBJ databases">
        <title>Depth-based differentiation of microbial function through sediment-hosted aquifers and enrichment of novel symbionts in the deep terrestrial subsurface.</title>
        <authorList>
            <person name="Probst A.J."/>
            <person name="Ladd B."/>
            <person name="Jarett J.K."/>
            <person name="Geller-Mcgrath D.E."/>
            <person name="Sieber C.M."/>
            <person name="Emerson J.B."/>
            <person name="Anantharaman K."/>
            <person name="Thomas B.C."/>
            <person name="Malmstrom R."/>
            <person name="Stieglmeier M."/>
            <person name="Klingl A."/>
            <person name="Woyke T."/>
            <person name="Ryan C.M."/>
            <person name="Banfield J.F."/>
        </authorList>
    </citation>
    <scope>NUCLEOTIDE SEQUENCE [LARGE SCALE GENOMIC DNA]</scope>
    <source>
        <strain evidence="13">CG22_combo_CG10-13_8_21_14_all_39_12</strain>
    </source>
</reference>
<dbReference type="InterPro" id="IPR011263">
    <property type="entry name" value="DNA-dir_RNA_pol_RpoA/D/Rpb3"/>
</dbReference>
<dbReference type="InterPro" id="IPR011773">
    <property type="entry name" value="DNA-dir_RpoA"/>
</dbReference>
<evidence type="ECO:0000256" key="8">
    <source>
        <dbReference type="ARBA" id="ARBA00032524"/>
    </source>
</evidence>
<sequence>MEILDFTYKVEKQVDTNQQLVSIEPLARGFGHTLGNALRRVLVGNLSGAAVTKVKIEGASHEFSSIKGIMEDTVQLIQNIKGINFVMTQPKVMIVTLSASGEKSITAGDLKCPTGVEVVNKDHHVVTLTDKKSAVDMELTVEFGTGYRLPSADEKKSVGTILLDANFSPIVIATYTVENTRVGHQTDLDKLVFDVTTDGSIVPEEAVKRASAILTEYFGRLAGDAKVYTPEVIEEEVDSEAIASLESVTYLEELNLPTRVLNTLKKAGFETIDDLKDGGEDALKNIKNIGPKTVQMVIDKTNDA</sequence>
<evidence type="ECO:0000256" key="7">
    <source>
        <dbReference type="ARBA" id="ARBA00023163"/>
    </source>
</evidence>
<evidence type="ECO:0000256" key="6">
    <source>
        <dbReference type="ARBA" id="ARBA00022695"/>
    </source>
</evidence>
<dbReference type="GO" id="GO:0006351">
    <property type="term" value="P:DNA-templated transcription"/>
    <property type="evidence" value="ECO:0007669"/>
    <property type="project" value="UniProtKB-UniRule"/>
</dbReference>
<dbReference type="FunFam" id="2.170.120.12:FF:000001">
    <property type="entry name" value="DNA-directed RNA polymerase subunit alpha"/>
    <property type="match status" value="1"/>
</dbReference>
<evidence type="ECO:0000256" key="11">
    <source>
        <dbReference type="HAMAP-Rule" id="MF_00059"/>
    </source>
</evidence>
<dbReference type="GO" id="GO:0046983">
    <property type="term" value="F:protein dimerization activity"/>
    <property type="evidence" value="ECO:0007669"/>
    <property type="project" value="InterPro"/>
</dbReference>
<dbReference type="Gene3D" id="3.30.1360.10">
    <property type="entry name" value="RNA polymerase, RBP11-like subunit"/>
    <property type="match status" value="1"/>
</dbReference>
<gene>
    <name evidence="11" type="primary">rpoA</name>
    <name evidence="13" type="ORF">COX05_01980</name>
</gene>
<dbReference type="EC" id="2.7.7.6" evidence="2 11"/>
<comment type="catalytic activity">
    <reaction evidence="10 11">
        <text>RNA(n) + a ribonucleoside 5'-triphosphate = RNA(n+1) + diphosphate</text>
        <dbReference type="Rhea" id="RHEA:21248"/>
        <dbReference type="Rhea" id="RHEA-COMP:14527"/>
        <dbReference type="Rhea" id="RHEA-COMP:17342"/>
        <dbReference type="ChEBI" id="CHEBI:33019"/>
        <dbReference type="ChEBI" id="CHEBI:61557"/>
        <dbReference type="ChEBI" id="CHEBI:140395"/>
        <dbReference type="EC" id="2.7.7.6"/>
    </reaction>
</comment>
<dbReference type="InterPro" id="IPR036603">
    <property type="entry name" value="RBP11-like"/>
</dbReference>
<comment type="subunit">
    <text evidence="11">Homodimer. The RNAP catalytic core consists of 2 alpha, 1 beta, 1 beta' and 1 omega subunit. When a sigma factor is associated with the core the holoenzyme is formed, which can initiate transcription.</text>
</comment>
<dbReference type="Proteomes" id="UP000228495">
    <property type="component" value="Unassembled WGS sequence"/>
</dbReference>
<evidence type="ECO:0000256" key="3">
    <source>
        <dbReference type="ARBA" id="ARBA00015972"/>
    </source>
</evidence>
<dbReference type="NCBIfam" id="NF003519">
    <property type="entry name" value="PRK05182.2-5"/>
    <property type="match status" value="1"/>
</dbReference>